<feature type="domain" description="Helicase-associated" evidence="2">
    <location>
        <begin position="831"/>
        <end position="892"/>
    </location>
</feature>
<feature type="compositionally biased region" description="Low complexity" evidence="1">
    <location>
        <begin position="1161"/>
        <end position="1171"/>
    </location>
</feature>
<dbReference type="GO" id="GO:0003677">
    <property type="term" value="F:DNA binding"/>
    <property type="evidence" value="ECO:0007669"/>
    <property type="project" value="UniProtKB-KW"/>
</dbReference>
<dbReference type="GeneID" id="95619130"/>
<feature type="domain" description="Helicase-associated" evidence="2">
    <location>
        <begin position="543"/>
        <end position="598"/>
    </location>
</feature>
<gene>
    <name evidence="3" type="ORF">OEIGOIKO_00005</name>
</gene>
<dbReference type="Pfam" id="PF03457">
    <property type="entry name" value="HA"/>
    <property type="match status" value="3"/>
</dbReference>
<feature type="compositionally biased region" description="Polar residues" evidence="1">
    <location>
        <begin position="18"/>
        <end position="28"/>
    </location>
</feature>
<comment type="caution">
    <text evidence="3">The sequence shown here is derived from an EMBL/GenBank/DDBJ whole genome shotgun (WGS) entry which is preliminary data.</text>
</comment>
<dbReference type="InterPro" id="IPR005114">
    <property type="entry name" value="Helicase_assoc"/>
</dbReference>
<dbReference type="PANTHER" id="PTHR33418">
    <property type="entry name" value="HELICASE-ASSOCIATED"/>
    <property type="match status" value="1"/>
</dbReference>
<dbReference type="PANTHER" id="PTHR33418:SF1">
    <property type="entry name" value="HELICASE-ASSOCIATED DOMAIN-CONTAINING PROTEIN"/>
    <property type="match status" value="1"/>
</dbReference>
<evidence type="ECO:0000259" key="2">
    <source>
        <dbReference type="Pfam" id="PF03457"/>
    </source>
</evidence>
<keyword evidence="3" id="KW-0238">DNA-binding</keyword>
<evidence type="ECO:0000313" key="4">
    <source>
        <dbReference type="Proteomes" id="UP000287830"/>
    </source>
</evidence>
<dbReference type="Proteomes" id="UP000287830">
    <property type="component" value="Unassembled WGS sequence"/>
</dbReference>
<feature type="domain" description="Helicase-associated" evidence="2">
    <location>
        <begin position="397"/>
        <end position="453"/>
    </location>
</feature>
<sequence length="1190" mass="132802">MKKTTSPLMEPAVRDYSQPPQREQNELSLHSPPLGAVRVAPLNGETTLSFMSRVASRYKLTAKELIGALVDVGRRPNLFTVRPDGEVVFNAEARAVVAAFCRMPEEHLHRALPAWGRDVPSSRLGNRPAAWVRTAATIPPTGPGCRACTATATRGQEEARRYLLPHGRVCVKHQCWMMETPVVDGAAAVPGQLDLRYVPQNGAAQRRHIRLLRRSAHAGEAFTMAQAIMASWWDEPWLEEILWPDRLRLMAPGNDLAWRAAARDAVTYPEAVTLAAALADPGLQQRLLNDAGRHQPHALADVPSLVDELARRLERPWLAGRLSAITTGPLNAWVRACVRTQAGHKPKTRSMWHVSPPHRPAPITRLLAETRPVDETPGKTESARAPAPDVAETAKGFARGLRHARTYATEHGHLCIPYRHEKDGFQLGLWLANQRAAGPQLSPERSQALAALDPWWNPAWSTLWQRIYLRARRLLDLGTDIRPEQGFPGTSENLGTWLYRQCQVYSSLHPQQRRLLAQIGISAEAARHALPRRRNLAEARDQSLTNARAYWQEHGHLCASSADTYAGFPIGQWLTNLRVRARRGILDPALTQQLDAMDPWWAPPWPSDWQRACYTVTELVRSGHPLDPESVFAAFDDELGQWLYTQCVSYPGLAVEQRRQLAAVGLTEQTAQTARPNPATHRPSLETGLYYARSYAALHGDLNASPSDRHEGFPIGKWLARQKHQAGLHTAKFAAPYPAGPLLAAIDPWWNPPWNGDWQINHRAARRLVENGIKLLPAQGFPGTPDWTGQWLYTQCVTYQNLHPGQQQRLTQLGITTANSCTAQPRRVTQQASFDTGLAHARSYAAQHGHLAVPRSANHHGYRLGTWLAHQRKRAANGRLPHRRAEALDVLDSWWNPSWGLPWQIAYHAVRNEIHGHILNAAAGFPGLPPAATRWLLTQCTNYGDLHPGQQELLTGLGITPQDAHAARPQRETRMRRRTGTNGPRPTTVSSSIDGGLPYARSYAHTHGGLGTAHYTTEHNGFPLGWWLYEQRKRAVAHLRRTGRPWPHDTQLTALDPWWNPPWRASWNHSYHQAHTHHTAGRPFPGTTTKWIRTQQRTWNQLHPHQQHLLTTLGIHGPTPLISYNSRPTKLTGQPIELTNGPTATLKQETHSSQTPPSPSPQATSSPSPTQSTPPAPTSQLISPAQHPEH</sequence>
<dbReference type="OrthoDB" id="4120976at2"/>
<name>A0A7U9KN27_9ACTN</name>
<protein>
    <submittedName>
        <fullName evidence="3">DNA-binding protein</fullName>
    </submittedName>
</protein>
<feature type="region of interest" description="Disordered" evidence="1">
    <location>
        <begin position="962"/>
        <end position="993"/>
    </location>
</feature>
<accession>A0A7U9KN27</accession>
<evidence type="ECO:0000256" key="1">
    <source>
        <dbReference type="SAM" id="MobiDB-lite"/>
    </source>
</evidence>
<feature type="region of interest" description="Disordered" evidence="1">
    <location>
        <begin position="1"/>
        <end position="31"/>
    </location>
</feature>
<evidence type="ECO:0000313" key="3">
    <source>
        <dbReference type="EMBL" id="GCD32294.1"/>
    </source>
</evidence>
<dbReference type="EMBL" id="BHZC01000001">
    <property type="protein sequence ID" value="GCD32294.1"/>
    <property type="molecule type" value="Genomic_DNA"/>
</dbReference>
<dbReference type="Gene3D" id="6.10.140.530">
    <property type="match status" value="2"/>
</dbReference>
<feature type="region of interest" description="Disordered" evidence="1">
    <location>
        <begin position="1124"/>
        <end position="1190"/>
    </location>
</feature>
<reference evidence="3 4" key="1">
    <citation type="submission" date="2018-11" db="EMBL/GenBank/DDBJ databases">
        <title>Whole genome sequence of Streptomyces chrestomyceticus NBRC 13444(T).</title>
        <authorList>
            <person name="Komaki H."/>
            <person name="Tamura T."/>
        </authorList>
    </citation>
    <scope>NUCLEOTIDE SEQUENCE [LARGE SCALE GENOMIC DNA]</scope>
    <source>
        <strain evidence="3 4">NBRC 13444</strain>
    </source>
</reference>
<dbReference type="AlphaFoldDB" id="A0A7U9KN27"/>
<dbReference type="RefSeq" id="WP_125042751.1">
    <property type="nucleotide sequence ID" value="NZ_BHZC01000001.1"/>
</dbReference>
<proteinExistence type="predicted"/>
<organism evidence="3 4">
    <name type="scientific">Streptomyces chrestomyceticus JCM 4735</name>
    <dbReference type="NCBI Taxonomy" id="1306181"/>
    <lineage>
        <taxon>Bacteria</taxon>
        <taxon>Bacillati</taxon>
        <taxon>Actinomycetota</taxon>
        <taxon>Actinomycetes</taxon>
        <taxon>Kitasatosporales</taxon>
        <taxon>Streptomycetaceae</taxon>
        <taxon>Streptomyces</taxon>
    </lineage>
</organism>